<dbReference type="PANTHER" id="PTHR30055">
    <property type="entry name" value="HTH-TYPE TRANSCRIPTIONAL REGULATOR RUTR"/>
    <property type="match status" value="1"/>
</dbReference>
<feature type="DNA-binding region" description="H-T-H motif" evidence="2">
    <location>
        <begin position="33"/>
        <end position="52"/>
    </location>
</feature>
<sequence>MNEKFFALPKEKQQRILNAGYRVFGANSYKKSPVSEIAAEAGISKSLLFHYFRNKKGLYLYLWKHAAAVTVQFLTESGCYEPTDLFEMMRLGMQAKLRIMALYPDLAAFTIRAYYERDPEIEPEIQKSYLAALAQKSAGALARVNPADFRPGLDLQMMYREMYWASEGYLWEKIRSNTLDVGQLETDFSRLLAFWKSIYCRNAAEEGGTHENHY</sequence>
<proteinExistence type="predicted"/>
<dbReference type="Proteomes" id="UP001299220">
    <property type="component" value="Unassembled WGS sequence"/>
</dbReference>
<keyword evidence="1 2" id="KW-0238">DNA-binding</keyword>
<dbReference type="PRINTS" id="PR00455">
    <property type="entry name" value="HTHTETR"/>
</dbReference>
<evidence type="ECO:0000313" key="4">
    <source>
        <dbReference type="EMBL" id="MCF2652240.1"/>
    </source>
</evidence>
<dbReference type="SUPFAM" id="SSF46689">
    <property type="entry name" value="Homeodomain-like"/>
    <property type="match status" value="1"/>
</dbReference>
<name>A0ABS9CN72_9FIRM</name>
<dbReference type="RefSeq" id="WP_235323301.1">
    <property type="nucleotide sequence ID" value="NZ_JAFBIT010000002.1"/>
</dbReference>
<dbReference type="Gene3D" id="1.10.10.60">
    <property type="entry name" value="Homeodomain-like"/>
    <property type="match status" value="1"/>
</dbReference>
<dbReference type="PANTHER" id="PTHR30055:SF226">
    <property type="entry name" value="HTH-TYPE TRANSCRIPTIONAL REGULATOR PKSA"/>
    <property type="match status" value="1"/>
</dbReference>
<dbReference type="InterPro" id="IPR050109">
    <property type="entry name" value="HTH-type_TetR-like_transc_reg"/>
</dbReference>
<comment type="caution">
    <text evidence="4">The sequence shown here is derived from an EMBL/GenBank/DDBJ whole genome shotgun (WGS) entry which is preliminary data.</text>
</comment>
<gene>
    <name evidence="4" type="ORF">JQM67_06465</name>
</gene>
<evidence type="ECO:0000256" key="2">
    <source>
        <dbReference type="PROSITE-ProRule" id="PRU00335"/>
    </source>
</evidence>
<organism evidence="4 5">
    <name type="scientific">Anaeromassilibacillus senegalensis</name>
    <dbReference type="NCBI Taxonomy" id="1673717"/>
    <lineage>
        <taxon>Bacteria</taxon>
        <taxon>Bacillati</taxon>
        <taxon>Bacillota</taxon>
        <taxon>Clostridia</taxon>
        <taxon>Eubacteriales</taxon>
        <taxon>Acutalibacteraceae</taxon>
        <taxon>Anaeromassilibacillus</taxon>
    </lineage>
</organism>
<dbReference type="SUPFAM" id="SSF48498">
    <property type="entry name" value="Tetracyclin repressor-like, C-terminal domain"/>
    <property type="match status" value="1"/>
</dbReference>
<evidence type="ECO:0000259" key="3">
    <source>
        <dbReference type="PROSITE" id="PS50977"/>
    </source>
</evidence>
<reference evidence="4 5" key="1">
    <citation type="submission" date="2020-12" db="EMBL/GenBank/DDBJ databases">
        <title>Whole genome sequences of gut porcine anaerobes.</title>
        <authorList>
            <person name="Kubasova T."/>
            <person name="Jahodarova E."/>
            <person name="Rychlik I."/>
        </authorList>
    </citation>
    <scope>NUCLEOTIDE SEQUENCE [LARGE SCALE GENOMIC DNA]</scope>
    <source>
        <strain evidence="4 5">An867</strain>
    </source>
</reference>
<protein>
    <submittedName>
        <fullName evidence="4">TetR/AcrR family transcriptional regulator</fullName>
    </submittedName>
</protein>
<dbReference type="Gene3D" id="1.10.357.10">
    <property type="entry name" value="Tetracycline Repressor, domain 2"/>
    <property type="match status" value="1"/>
</dbReference>
<accession>A0ABS9CN72</accession>
<dbReference type="InterPro" id="IPR009057">
    <property type="entry name" value="Homeodomain-like_sf"/>
</dbReference>
<feature type="domain" description="HTH tetR-type" evidence="3">
    <location>
        <begin position="10"/>
        <end position="70"/>
    </location>
</feature>
<keyword evidence="5" id="KW-1185">Reference proteome</keyword>
<evidence type="ECO:0000313" key="5">
    <source>
        <dbReference type="Proteomes" id="UP001299220"/>
    </source>
</evidence>
<dbReference type="PROSITE" id="PS50977">
    <property type="entry name" value="HTH_TETR_2"/>
    <property type="match status" value="1"/>
</dbReference>
<dbReference type="EMBL" id="JAFBIT010000002">
    <property type="protein sequence ID" value="MCF2652240.1"/>
    <property type="molecule type" value="Genomic_DNA"/>
</dbReference>
<dbReference type="InterPro" id="IPR001647">
    <property type="entry name" value="HTH_TetR"/>
</dbReference>
<evidence type="ECO:0000256" key="1">
    <source>
        <dbReference type="ARBA" id="ARBA00023125"/>
    </source>
</evidence>
<dbReference type="Pfam" id="PF00440">
    <property type="entry name" value="TetR_N"/>
    <property type="match status" value="1"/>
</dbReference>
<dbReference type="InterPro" id="IPR036271">
    <property type="entry name" value="Tet_transcr_reg_TetR-rel_C_sf"/>
</dbReference>